<evidence type="ECO:0000313" key="7">
    <source>
        <dbReference type="Proteomes" id="UP000254103"/>
    </source>
</evidence>
<dbReference type="RefSeq" id="WP_020804399.1">
    <property type="nucleotide sequence ID" value="NZ_BIIP01000017.1"/>
</dbReference>
<evidence type="ECO:0000313" key="3">
    <source>
        <dbReference type="EMBL" id="SPX51080.1"/>
    </source>
</evidence>
<dbReference type="EMBL" id="UASO01000002">
    <property type="protein sequence ID" value="SPX51080.1"/>
    <property type="molecule type" value="Genomic_DNA"/>
</dbReference>
<dbReference type="Proteomes" id="UP000250675">
    <property type="component" value="Unassembled WGS sequence"/>
</dbReference>
<name>A0A2X1S3E8_KLEPN</name>
<evidence type="ECO:0000313" key="2">
    <source>
        <dbReference type="EMBL" id="MDP0970380.1"/>
    </source>
</evidence>
<feature type="transmembrane region" description="Helical" evidence="1">
    <location>
        <begin position="49"/>
        <end position="70"/>
    </location>
</feature>
<dbReference type="EMBL" id="UGLJ01000007">
    <property type="protein sequence ID" value="STU47923.1"/>
    <property type="molecule type" value="Genomic_DNA"/>
</dbReference>
<dbReference type="Proteomes" id="UP001244490">
    <property type="component" value="Unassembled WGS sequence"/>
</dbReference>
<evidence type="ECO:0000256" key="1">
    <source>
        <dbReference type="SAM" id="Phobius"/>
    </source>
</evidence>
<dbReference type="AlphaFoldDB" id="A0A2X1S3E8"/>
<feature type="transmembrane region" description="Helical" evidence="1">
    <location>
        <begin position="26"/>
        <end position="43"/>
    </location>
</feature>
<accession>A0A2X1S3E8</accession>
<sequence length="74" mass="8238">MQPWLKKMLTTCGVPADGAKHVRRKIGGRFCLGAVFFVIPAMLLDLPLWGVLLTQILYGLSMYIGISLAFDKKK</sequence>
<evidence type="ECO:0000313" key="6">
    <source>
        <dbReference type="Proteomes" id="UP000250675"/>
    </source>
</evidence>
<reference evidence="2" key="2">
    <citation type="submission" date="2023-07" db="EMBL/GenBank/DDBJ databases">
        <authorList>
            <person name="Peng Z."/>
        </authorList>
    </citation>
    <scope>NUCLEOTIDE SEQUENCE</scope>
    <source>
        <strain evidence="2">KP219</strain>
    </source>
</reference>
<keyword evidence="1" id="KW-0812">Transmembrane</keyword>
<dbReference type="EMBL" id="UGLJ01000007">
    <property type="protein sequence ID" value="STU48479.1"/>
    <property type="molecule type" value="Genomic_DNA"/>
</dbReference>
<evidence type="ECO:0000313" key="5">
    <source>
        <dbReference type="EMBL" id="STU48479.1"/>
    </source>
</evidence>
<organism evidence="3 6">
    <name type="scientific">Klebsiella pneumoniae</name>
    <dbReference type="NCBI Taxonomy" id="573"/>
    <lineage>
        <taxon>Bacteria</taxon>
        <taxon>Pseudomonadati</taxon>
        <taxon>Pseudomonadota</taxon>
        <taxon>Gammaproteobacteria</taxon>
        <taxon>Enterobacterales</taxon>
        <taxon>Enterobacteriaceae</taxon>
        <taxon>Klebsiella/Raoultella group</taxon>
        <taxon>Klebsiella</taxon>
        <taxon>Klebsiella pneumoniae complex</taxon>
    </lineage>
</organism>
<protein>
    <submittedName>
        <fullName evidence="3">Uncharacterized protein</fullName>
    </submittedName>
</protein>
<proteinExistence type="predicted"/>
<gene>
    <name evidence="4" type="ORF">NCTC5052_05664</name>
    <name evidence="5" type="ORF">NCTC5052_05760</name>
    <name evidence="3" type="ORF">NCTC9645_00269</name>
    <name evidence="2" type="ORF">Q6294_25540</name>
</gene>
<keyword evidence="1" id="KW-0472">Membrane</keyword>
<dbReference type="Proteomes" id="UP000254103">
    <property type="component" value="Unassembled WGS sequence"/>
</dbReference>
<keyword evidence="1" id="KW-1133">Transmembrane helix</keyword>
<evidence type="ECO:0000313" key="4">
    <source>
        <dbReference type="EMBL" id="STU47923.1"/>
    </source>
</evidence>
<dbReference type="EMBL" id="JAUUIA010000031">
    <property type="protein sequence ID" value="MDP0970380.1"/>
    <property type="molecule type" value="Genomic_DNA"/>
</dbReference>
<reference evidence="6 7" key="1">
    <citation type="submission" date="2018-06" db="EMBL/GenBank/DDBJ databases">
        <authorList>
            <consortium name="Pathogen Informatics"/>
            <person name="Doyle S."/>
        </authorList>
    </citation>
    <scope>NUCLEOTIDE SEQUENCE [LARGE SCALE GENOMIC DNA]</scope>
    <source>
        <strain evidence="4 7">NCTC5052</strain>
        <strain evidence="3 6">NCTC9645</strain>
    </source>
</reference>